<evidence type="ECO:0000313" key="1">
    <source>
        <dbReference type="Ensembl" id="ENSGACP00000009964.1"/>
    </source>
</evidence>
<proteinExistence type="predicted"/>
<organism evidence="1">
    <name type="scientific">Gasterosteus aculeatus</name>
    <name type="common">Three-spined stickleback</name>
    <dbReference type="NCBI Taxonomy" id="69293"/>
    <lineage>
        <taxon>Eukaryota</taxon>
        <taxon>Metazoa</taxon>
        <taxon>Chordata</taxon>
        <taxon>Craniata</taxon>
        <taxon>Vertebrata</taxon>
        <taxon>Euteleostomi</taxon>
        <taxon>Actinopterygii</taxon>
        <taxon>Neopterygii</taxon>
        <taxon>Teleostei</taxon>
        <taxon>Neoteleostei</taxon>
        <taxon>Acanthomorphata</taxon>
        <taxon>Eupercaria</taxon>
        <taxon>Perciformes</taxon>
        <taxon>Cottioidei</taxon>
        <taxon>Gasterosteales</taxon>
        <taxon>Gasterosteidae</taxon>
        <taxon>Gasterosteus</taxon>
    </lineage>
</organism>
<dbReference type="InParanoid" id="G3NX95"/>
<dbReference type="Bgee" id="ENSGACG00000007512">
    <property type="expression patterns" value="Expressed in heart"/>
</dbReference>
<sequence length="110" mass="12096">MAQHILGFSGMASYCMSCLGIRSLLSHKHPALSDNRQHAAAYRASEMTLAQTSFASIHAALVLGWICPALPWMCLHSAVGITQFIQRVAKPEYESAFVLAGRPKRSLWSH</sequence>
<accession>G3NX95</accession>
<reference evidence="1" key="2">
    <citation type="submission" date="2024-04" db="UniProtKB">
        <authorList>
            <consortium name="Ensembl"/>
        </authorList>
    </citation>
    <scope>IDENTIFICATION</scope>
</reference>
<dbReference type="AlphaFoldDB" id="G3NX95"/>
<reference evidence="1" key="1">
    <citation type="submission" date="2006-01" db="EMBL/GenBank/DDBJ databases">
        <authorList>
            <person name="Lindblad-Toh K."/>
            <person name="Mauceli E."/>
            <person name="Grabherr M."/>
            <person name="Chang J.L."/>
            <person name="Lander E.S."/>
        </authorList>
    </citation>
    <scope>NUCLEOTIDE SEQUENCE [LARGE SCALE GENOMIC DNA]</scope>
</reference>
<protein>
    <submittedName>
        <fullName evidence="1">Uncharacterized protein</fullName>
    </submittedName>
</protein>
<dbReference type="Ensembl" id="ENSGACT00000009986.1">
    <property type="protein sequence ID" value="ENSGACP00000009964.1"/>
    <property type="gene ID" value="ENSGACG00000007512.1"/>
</dbReference>
<name>G3NX95_GASAC</name>